<dbReference type="STRING" id="396776.A0A0J8RZU3"/>
<dbReference type="VEuPathDB" id="FungiDB:CIHG_07435"/>
<gene>
    <name evidence="2" type="ORF">CIHG_07435</name>
</gene>
<dbReference type="eggNOG" id="ENOG502RYB9">
    <property type="taxonomic scope" value="Eukaryota"/>
</dbReference>
<keyword evidence="1" id="KW-1133">Transmembrane helix</keyword>
<protein>
    <submittedName>
        <fullName evidence="2">Uncharacterized protein</fullName>
    </submittedName>
</protein>
<keyword evidence="1" id="KW-0472">Membrane</keyword>
<feature type="transmembrane region" description="Helical" evidence="1">
    <location>
        <begin position="20"/>
        <end position="43"/>
    </location>
</feature>
<reference evidence="3" key="1">
    <citation type="journal article" date="2010" name="Genome Res.">
        <title>Population genomic sequencing of Coccidioides fungi reveals recent hybridization and transposon control.</title>
        <authorList>
            <person name="Neafsey D.E."/>
            <person name="Barker B.M."/>
            <person name="Sharpton T.J."/>
            <person name="Stajich J.E."/>
            <person name="Park D.J."/>
            <person name="Whiston E."/>
            <person name="Hung C.-Y."/>
            <person name="McMahan C."/>
            <person name="White J."/>
            <person name="Sykes S."/>
            <person name="Heiman D."/>
            <person name="Young S."/>
            <person name="Zeng Q."/>
            <person name="Abouelleil A."/>
            <person name="Aftuck L."/>
            <person name="Bessette D."/>
            <person name="Brown A."/>
            <person name="FitzGerald M."/>
            <person name="Lui A."/>
            <person name="Macdonald J.P."/>
            <person name="Priest M."/>
            <person name="Orbach M.J."/>
            <person name="Galgiani J.N."/>
            <person name="Kirkland T.N."/>
            <person name="Cole G.T."/>
            <person name="Birren B.W."/>
            <person name="Henn M.R."/>
            <person name="Taylor J.W."/>
            <person name="Rounsley S.D."/>
        </authorList>
    </citation>
    <scope>NUCLEOTIDE SEQUENCE [LARGE SCALE GENOMIC DNA]</scope>
    <source>
        <strain evidence="3">H538.4</strain>
    </source>
</reference>
<proteinExistence type="predicted"/>
<dbReference type="OrthoDB" id="3177213at2759"/>
<dbReference type="Proteomes" id="UP000054563">
    <property type="component" value="Unassembled WGS sequence"/>
</dbReference>
<dbReference type="AlphaFoldDB" id="A0A0J8RZU3"/>
<evidence type="ECO:0000313" key="2">
    <source>
        <dbReference type="EMBL" id="KMU89629.1"/>
    </source>
</evidence>
<evidence type="ECO:0000256" key="1">
    <source>
        <dbReference type="SAM" id="Phobius"/>
    </source>
</evidence>
<dbReference type="EMBL" id="DS017014">
    <property type="protein sequence ID" value="KMU89629.1"/>
    <property type="molecule type" value="Genomic_DNA"/>
</dbReference>
<keyword evidence="1" id="KW-0812">Transmembrane</keyword>
<organism evidence="2 3">
    <name type="scientific">Coccidioides immitis H538.4</name>
    <dbReference type="NCBI Taxonomy" id="396776"/>
    <lineage>
        <taxon>Eukaryota</taxon>
        <taxon>Fungi</taxon>
        <taxon>Dikarya</taxon>
        <taxon>Ascomycota</taxon>
        <taxon>Pezizomycotina</taxon>
        <taxon>Eurotiomycetes</taxon>
        <taxon>Eurotiomycetidae</taxon>
        <taxon>Onygenales</taxon>
        <taxon>Onygenaceae</taxon>
        <taxon>Coccidioides</taxon>
    </lineage>
</organism>
<name>A0A0J8RZU3_COCIT</name>
<sequence>MALYDEQDGESAFYYYLNSGWIVPTVTLAYALVVAIDNSIIVISHKRRIRYVSQAYRQVP</sequence>
<accession>A0A0J8RZU3</accession>
<evidence type="ECO:0000313" key="3">
    <source>
        <dbReference type="Proteomes" id="UP000054563"/>
    </source>
</evidence>